<dbReference type="InterPro" id="IPR040976">
    <property type="entry name" value="Pkinase_fungal"/>
</dbReference>
<sequence>MDHSVENELRGAIFCDPSFVNHFLHIEKRHRPLLENRLAGLPKARTMLDDSLTAEHTLYGPIVDFLGLIKNAVDTVRVAHNLGSLGTNFCDSHRAIIPGSDHNTRLLKPDLVLFEDHDPGRRSWETLMMAIEVKAKATYLKVGMKQLARYAHTVFAHQIHRRHMYGMVICKWSATFVRFDRSGIVHSEPIDMLDNPKEFRTAFAGLMMLDRNWFGYDTAFTTEYTPGGQLEFYVDLPTAAFLSDDTGRDTQSVATLGGNLALQSSGIRQLPTRKFKVIERLCHRQSIRGPGTIILRLRGVRKSVAPPNSGNPSTGRITRSRTRLQQLRSDELEWEEIPGGREYVLKLMWREPDDRQEGELLKCLEGEYGVLQCQWYSDILQWGADCHEPGATSCDVCCDMTPAQEVRRVKNLGDLDVQAAEEEEGIEPQHVEVEADCCAGELHTHRTARIYSWTLFLTVGRPLRTAESPRQFLEAVLDAVLGYWQTFNRGIIHRDISDGNVLIANPGQGYKLRKWGLQQASDVQDAGAQNHPLAESRRLAQEAIMKLGRDPRGFLSDFDLATTHSGMESETFSHVFAQQEDSYPCASNTERSLDAEPPAKRPRLGDSVSCPALTTSAGALRDEECLKGCSFAVSVPRKKTSQLMDFRTGTPAFMSVRVLQVKVGATYEHHFMDDLQSFFWLILWCLAEHTDPISDKNGTMNLRTEGALTVLQKLDRVDSDYITMADSKIGLLVSCITTEDNAVFSMKRNLQSFQNSWATNPAIVDLVINLGAHFYKIAFGRKSFSSSSPAVQFPIIVGIISEALKRL</sequence>
<keyword evidence="4" id="KW-1185">Reference proteome</keyword>
<feature type="domain" description="Fungal-type protein kinase" evidence="2">
    <location>
        <begin position="631"/>
        <end position="685"/>
    </location>
</feature>
<protein>
    <submittedName>
        <fullName evidence="3">APH domain protein</fullName>
    </submittedName>
</protein>
<dbReference type="InterPro" id="IPR011009">
    <property type="entry name" value="Kinase-like_dom_sf"/>
</dbReference>
<feature type="domain" description="Fungal-type protein kinase" evidence="2">
    <location>
        <begin position="341"/>
        <end position="566"/>
    </location>
</feature>
<dbReference type="Gene3D" id="1.10.510.10">
    <property type="entry name" value="Transferase(Phosphotransferase) domain 1"/>
    <property type="match status" value="1"/>
</dbReference>
<organism evidence="3 4">
    <name type="scientific">Rhizoctonia solani 123E</name>
    <dbReference type="NCBI Taxonomy" id="1423351"/>
    <lineage>
        <taxon>Eukaryota</taxon>
        <taxon>Fungi</taxon>
        <taxon>Dikarya</taxon>
        <taxon>Basidiomycota</taxon>
        <taxon>Agaricomycotina</taxon>
        <taxon>Agaricomycetes</taxon>
        <taxon>Cantharellales</taxon>
        <taxon>Ceratobasidiaceae</taxon>
        <taxon>Rhizoctonia</taxon>
    </lineage>
</organism>
<accession>A0A074RL31</accession>
<dbReference type="PANTHER" id="PTHR38248:SF2">
    <property type="entry name" value="FUNK1 11"/>
    <property type="match status" value="1"/>
</dbReference>
<evidence type="ECO:0000259" key="2">
    <source>
        <dbReference type="Pfam" id="PF17667"/>
    </source>
</evidence>
<evidence type="ECO:0000313" key="4">
    <source>
        <dbReference type="Proteomes" id="UP000027456"/>
    </source>
</evidence>
<dbReference type="PANTHER" id="PTHR38248">
    <property type="entry name" value="FUNK1 6"/>
    <property type="match status" value="1"/>
</dbReference>
<proteinExistence type="predicted"/>
<comment type="caution">
    <text evidence="3">The sequence shown here is derived from an EMBL/GenBank/DDBJ whole genome shotgun (WGS) entry which is preliminary data.</text>
</comment>
<dbReference type="OrthoDB" id="2747778at2759"/>
<dbReference type="STRING" id="1423351.A0A074RL31"/>
<evidence type="ECO:0000256" key="1">
    <source>
        <dbReference type="SAM" id="MobiDB-lite"/>
    </source>
</evidence>
<dbReference type="AlphaFoldDB" id="A0A074RL31"/>
<dbReference type="HOGENOM" id="CLU_009217_0_0_1"/>
<evidence type="ECO:0000313" key="3">
    <source>
        <dbReference type="EMBL" id="KEP47776.1"/>
    </source>
</evidence>
<reference evidence="3 4" key="1">
    <citation type="submission" date="2013-12" db="EMBL/GenBank/DDBJ databases">
        <authorList>
            <person name="Cubeta M."/>
            <person name="Pakala S."/>
            <person name="Fedorova N."/>
            <person name="Thomas E."/>
            <person name="Dean R."/>
            <person name="Jabaji S."/>
            <person name="Neate S."/>
            <person name="Toda T."/>
            <person name="Tavantzis S."/>
            <person name="Vilgalys R."/>
            <person name="Bharathan N."/>
            <person name="Pakala S."/>
            <person name="Losada L.S."/>
            <person name="Zafar N."/>
            <person name="Nierman W."/>
        </authorList>
    </citation>
    <scope>NUCLEOTIDE SEQUENCE [LARGE SCALE GENOMIC DNA]</scope>
    <source>
        <strain evidence="3 4">123E</strain>
    </source>
</reference>
<dbReference type="SUPFAM" id="SSF56112">
    <property type="entry name" value="Protein kinase-like (PK-like)"/>
    <property type="match status" value="1"/>
</dbReference>
<feature type="domain" description="Fungal-type protein kinase" evidence="2">
    <location>
        <begin position="109"/>
        <end position="297"/>
    </location>
</feature>
<dbReference type="EMBL" id="AZST01000654">
    <property type="protein sequence ID" value="KEP47776.1"/>
    <property type="molecule type" value="Genomic_DNA"/>
</dbReference>
<name>A0A074RL31_9AGAM</name>
<dbReference type="Pfam" id="PF17667">
    <property type="entry name" value="Pkinase_fungal"/>
    <property type="match status" value="3"/>
</dbReference>
<gene>
    <name evidence="3" type="ORF">V565_144240</name>
</gene>
<feature type="region of interest" description="Disordered" evidence="1">
    <location>
        <begin position="586"/>
        <end position="607"/>
    </location>
</feature>
<dbReference type="Proteomes" id="UP000027456">
    <property type="component" value="Unassembled WGS sequence"/>
</dbReference>